<evidence type="ECO:0000313" key="4">
    <source>
        <dbReference type="Proteomes" id="UP000196005"/>
    </source>
</evidence>
<dbReference type="GO" id="GO:0009244">
    <property type="term" value="P:lipopolysaccharide core region biosynthetic process"/>
    <property type="evidence" value="ECO:0007669"/>
    <property type="project" value="TreeGrafter"/>
</dbReference>
<dbReference type="InterPro" id="IPR051199">
    <property type="entry name" value="LPS_LOS_Heptosyltrfase"/>
</dbReference>
<dbReference type="Gene3D" id="3.40.50.2000">
    <property type="entry name" value="Glycogen Phosphorylase B"/>
    <property type="match status" value="2"/>
</dbReference>
<dbReference type="EMBL" id="CP021416">
    <property type="protein sequence ID" value="ARU49465.1"/>
    <property type="molecule type" value="Genomic_DNA"/>
</dbReference>
<dbReference type="Pfam" id="PF01075">
    <property type="entry name" value="Glyco_transf_9"/>
    <property type="match status" value="1"/>
</dbReference>
<dbReference type="GO" id="GO:0008713">
    <property type="term" value="F:ADP-heptose-lipopolysaccharide heptosyltransferase activity"/>
    <property type="evidence" value="ECO:0007669"/>
    <property type="project" value="TreeGrafter"/>
</dbReference>
<proteinExistence type="predicted"/>
<dbReference type="EC" id="2.-.-.-" evidence="3"/>
<gene>
    <name evidence="3" type="ORF">Sdiek1_2314</name>
</gene>
<dbReference type="PANTHER" id="PTHR30160">
    <property type="entry name" value="TETRAACYLDISACCHARIDE 4'-KINASE-RELATED"/>
    <property type="match status" value="1"/>
</dbReference>
<keyword evidence="2 3" id="KW-0808">Transferase</keyword>
<evidence type="ECO:0000313" key="3">
    <source>
        <dbReference type="EMBL" id="ARU49465.1"/>
    </source>
</evidence>
<dbReference type="Proteomes" id="UP000196005">
    <property type="component" value="Chromosome"/>
</dbReference>
<protein>
    <submittedName>
        <fullName evidence="3">Lipopolysaccharide core heptosyltransferase RfaQ</fullName>
        <ecNumber evidence="3">2.-.-.-</ecNumber>
    </submittedName>
</protein>
<dbReference type="InterPro" id="IPR002201">
    <property type="entry name" value="Glyco_trans_9"/>
</dbReference>
<dbReference type="KEGG" id="suls:Sdiek1_2314"/>
<dbReference type="AlphaFoldDB" id="A0A1Y0HQ50"/>
<sequence length="359" mass="40694">MKKSKILIVIQRSNGDVFLSSPLINALYHHYDKAEIDLLINDDTLGIAKTLEHIHTIHLYKYSWRKLSVIQRLKEEFLLIKSIFRKYDLAISLTSSDRSVLYATFAAKHSIAAVEKDAKKSWWKKLLLTQHYFFDTSKHIIMNNVSPLNLLKINSSKVEIPANPKAEDIRNIETIVQKGGIKDFIIFHPSAQYRYKMLNNETRNTLLRLLNSLNIPIIVTGGKTPIDEEISQSLPELANIHNFIGKTSLGEYIALSHLSQAYIGMDTLNMHIAAAQNKRIFAIFGPTLTSMWSPWDNLSGTYMTGTPPFYTYGAITIFQANLPCVPCGKAGCDDKHGKSDCLAIINPNTIFQEVQKWLK</sequence>
<evidence type="ECO:0000256" key="2">
    <source>
        <dbReference type="ARBA" id="ARBA00022679"/>
    </source>
</evidence>
<keyword evidence="1" id="KW-0328">Glycosyltransferase</keyword>
<evidence type="ECO:0000256" key="1">
    <source>
        <dbReference type="ARBA" id="ARBA00022676"/>
    </source>
</evidence>
<dbReference type="RefSeq" id="WP_087439215.1">
    <property type="nucleotide sequence ID" value="NZ_CP021416.1"/>
</dbReference>
<dbReference type="GO" id="GO:0005829">
    <property type="term" value="C:cytosol"/>
    <property type="evidence" value="ECO:0007669"/>
    <property type="project" value="TreeGrafter"/>
</dbReference>
<dbReference type="SUPFAM" id="SSF53756">
    <property type="entry name" value="UDP-Glycosyltransferase/glycogen phosphorylase"/>
    <property type="match status" value="1"/>
</dbReference>
<name>A0A1Y0HQ50_9BACT</name>
<dbReference type="OrthoDB" id="9760688at2"/>
<dbReference type="PANTHER" id="PTHR30160:SF1">
    <property type="entry name" value="LIPOPOLYSACCHARIDE 1,2-N-ACETYLGLUCOSAMINETRANSFERASE-RELATED"/>
    <property type="match status" value="1"/>
</dbReference>
<reference evidence="4" key="1">
    <citation type="submission" date="2017-05" db="EMBL/GenBank/DDBJ databases">
        <title>Dechlorination kinetics govern the competition between two new strains of the genus Sulfurospirillum.</title>
        <authorList>
            <person name="Buttet G.F."/>
            <person name="Murray A.M."/>
            <person name="Goris T."/>
            <person name="Burion M."/>
            <person name="Lin B."/>
            <person name="Rolle M."/>
            <person name="Maillard J."/>
        </authorList>
    </citation>
    <scope>NUCLEOTIDE SEQUENCE [LARGE SCALE GENOMIC DNA]</scope>
    <source>
        <strain evidence="4">SL2-1</strain>
    </source>
</reference>
<keyword evidence="4" id="KW-1185">Reference proteome</keyword>
<dbReference type="CDD" id="cd03789">
    <property type="entry name" value="GT9_LPS_heptosyltransferase"/>
    <property type="match status" value="1"/>
</dbReference>
<organism evidence="3 4">
    <name type="scientific">Sulfurospirillum diekertiae</name>
    <dbReference type="NCBI Taxonomy" id="1854492"/>
    <lineage>
        <taxon>Bacteria</taxon>
        <taxon>Pseudomonadati</taxon>
        <taxon>Campylobacterota</taxon>
        <taxon>Epsilonproteobacteria</taxon>
        <taxon>Campylobacterales</taxon>
        <taxon>Sulfurospirillaceae</taxon>
        <taxon>Sulfurospirillum</taxon>
    </lineage>
</organism>
<accession>A0A1Y0HQ50</accession>